<evidence type="ECO:0000313" key="6">
    <source>
        <dbReference type="EMBL" id="TRO80346.1"/>
    </source>
</evidence>
<evidence type="ECO:0000256" key="5">
    <source>
        <dbReference type="RuleBase" id="RU361279"/>
    </source>
</evidence>
<protein>
    <recommendedName>
        <fullName evidence="5">5-formyltetrahydrofolate cyclo-ligase</fullName>
        <ecNumber evidence="5">6.3.3.2</ecNumber>
    </recommendedName>
</protein>
<evidence type="ECO:0000256" key="1">
    <source>
        <dbReference type="ARBA" id="ARBA00010638"/>
    </source>
</evidence>
<dbReference type="PANTHER" id="PTHR23407">
    <property type="entry name" value="ATPASE INHIBITOR/5-FORMYLTETRAHYDROFOLATE CYCLO-LIGASE"/>
    <property type="match status" value="1"/>
</dbReference>
<organism evidence="6 7">
    <name type="scientific">Trichloromonas acetexigens</name>
    <dbReference type="NCBI Taxonomy" id="38815"/>
    <lineage>
        <taxon>Bacteria</taxon>
        <taxon>Pseudomonadati</taxon>
        <taxon>Thermodesulfobacteriota</taxon>
        <taxon>Desulfuromonadia</taxon>
        <taxon>Desulfuromonadales</taxon>
        <taxon>Trichloromonadaceae</taxon>
        <taxon>Trichloromonas</taxon>
    </lineage>
</organism>
<dbReference type="EC" id="6.3.3.2" evidence="5"/>
<dbReference type="InterPro" id="IPR037171">
    <property type="entry name" value="NagB/RpiA_transferase-like"/>
</dbReference>
<feature type="binding site" evidence="4">
    <location>
        <position position="54"/>
    </location>
    <ligand>
        <name>substrate</name>
    </ligand>
</feature>
<dbReference type="GO" id="GO:0046872">
    <property type="term" value="F:metal ion binding"/>
    <property type="evidence" value="ECO:0007669"/>
    <property type="project" value="UniProtKB-KW"/>
</dbReference>
<keyword evidence="6" id="KW-0436">Ligase</keyword>
<comment type="cofactor">
    <cofactor evidence="5">
        <name>Mg(2+)</name>
        <dbReference type="ChEBI" id="CHEBI:18420"/>
    </cofactor>
</comment>
<dbReference type="InterPro" id="IPR002698">
    <property type="entry name" value="FTHF_cligase"/>
</dbReference>
<feature type="binding site" evidence="4">
    <location>
        <begin position="3"/>
        <end position="7"/>
    </location>
    <ligand>
        <name>ATP</name>
        <dbReference type="ChEBI" id="CHEBI:30616"/>
    </ligand>
</feature>
<dbReference type="GO" id="GO:0030272">
    <property type="term" value="F:5-formyltetrahydrofolate cyclo-ligase activity"/>
    <property type="evidence" value="ECO:0007669"/>
    <property type="project" value="UniProtKB-EC"/>
</dbReference>
<dbReference type="PANTHER" id="PTHR23407:SF1">
    <property type="entry name" value="5-FORMYLTETRAHYDROFOLATE CYCLO-LIGASE"/>
    <property type="match status" value="1"/>
</dbReference>
<dbReference type="GO" id="GO:0005524">
    <property type="term" value="F:ATP binding"/>
    <property type="evidence" value="ECO:0007669"/>
    <property type="project" value="UniProtKB-KW"/>
</dbReference>
<dbReference type="InterPro" id="IPR024185">
    <property type="entry name" value="FTHF_cligase-like_sf"/>
</dbReference>
<keyword evidence="2 4" id="KW-0547">Nucleotide-binding</keyword>
<evidence type="ECO:0000256" key="2">
    <source>
        <dbReference type="ARBA" id="ARBA00022741"/>
    </source>
</evidence>
<dbReference type="GO" id="GO:0009396">
    <property type="term" value="P:folic acid-containing compound biosynthetic process"/>
    <property type="evidence" value="ECO:0007669"/>
    <property type="project" value="TreeGrafter"/>
</dbReference>
<feature type="binding site" evidence="4">
    <location>
        <begin position="129"/>
        <end position="137"/>
    </location>
    <ligand>
        <name>ATP</name>
        <dbReference type="ChEBI" id="CHEBI:30616"/>
    </ligand>
</feature>
<dbReference type="SUPFAM" id="SSF100950">
    <property type="entry name" value="NagB/RpiA/CoA transferase-like"/>
    <property type="match status" value="1"/>
</dbReference>
<dbReference type="NCBIfam" id="TIGR02727">
    <property type="entry name" value="MTHFS_bact"/>
    <property type="match status" value="1"/>
</dbReference>
<comment type="caution">
    <text evidence="6">The sequence shown here is derived from an EMBL/GenBank/DDBJ whole genome shotgun (WGS) entry which is preliminary data.</text>
</comment>
<dbReference type="RefSeq" id="WP_092058621.1">
    <property type="nucleotide sequence ID" value="NZ_FOJJ01000040.1"/>
</dbReference>
<dbReference type="Proteomes" id="UP000317155">
    <property type="component" value="Unassembled WGS sequence"/>
</dbReference>
<dbReference type="AlphaFoldDB" id="A0A550JAV2"/>
<evidence type="ECO:0000256" key="4">
    <source>
        <dbReference type="PIRSR" id="PIRSR006806-1"/>
    </source>
</evidence>
<keyword evidence="5" id="KW-0460">Magnesium</keyword>
<dbReference type="Pfam" id="PF01812">
    <property type="entry name" value="5-FTHF_cyc-lig"/>
    <property type="match status" value="1"/>
</dbReference>
<dbReference type="GO" id="GO:0035999">
    <property type="term" value="P:tetrahydrofolate interconversion"/>
    <property type="evidence" value="ECO:0007669"/>
    <property type="project" value="TreeGrafter"/>
</dbReference>
<reference evidence="6 7" key="1">
    <citation type="submission" date="2019-07" db="EMBL/GenBank/DDBJ databases">
        <title>Insights of Desulfuromonas acetexigens electromicrobiology.</title>
        <authorList>
            <person name="Katuri K."/>
            <person name="Sapireddy V."/>
            <person name="Shaw D.R."/>
            <person name="Saikaly P."/>
        </authorList>
    </citation>
    <scope>NUCLEOTIDE SEQUENCE [LARGE SCALE GENOMIC DNA]</scope>
    <source>
        <strain evidence="6 7">2873</strain>
    </source>
</reference>
<keyword evidence="5" id="KW-0479">Metal-binding</keyword>
<dbReference type="EMBL" id="VJVV01000008">
    <property type="protein sequence ID" value="TRO80346.1"/>
    <property type="molecule type" value="Genomic_DNA"/>
</dbReference>
<gene>
    <name evidence="6" type="ORF">FL622_12065</name>
</gene>
<comment type="catalytic activity">
    <reaction evidence="5">
        <text>(6S)-5-formyl-5,6,7,8-tetrahydrofolate + ATP = (6R)-5,10-methenyltetrahydrofolate + ADP + phosphate</text>
        <dbReference type="Rhea" id="RHEA:10488"/>
        <dbReference type="ChEBI" id="CHEBI:30616"/>
        <dbReference type="ChEBI" id="CHEBI:43474"/>
        <dbReference type="ChEBI" id="CHEBI:57455"/>
        <dbReference type="ChEBI" id="CHEBI:57457"/>
        <dbReference type="ChEBI" id="CHEBI:456216"/>
        <dbReference type="EC" id="6.3.3.2"/>
    </reaction>
</comment>
<dbReference type="PIRSF" id="PIRSF006806">
    <property type="entry name" value="FTHF_cligase"/>
    <property type="match status" value="1"/>
</dbReference>
<keyword evidence="7" id="KW-1185">Reference proteome</keyword>
<comment type="similarity">
    <text evidence="1 5">Belongs to the 5-formyltetrahydrofolate cyclo-ligase family.</text>
</comment>
<evidence type="ECO:0000256" key="3">
    <source>
        <dbReference type="ARBA" id="ARBA00022840"/>
    </source>
</evidence>
<dbReference type="Gene3D" id="3.40.50.10420">
    <property type="entry name" value="NagB/RpiA/CoA transferase-like"/>
    <property type="match status" value="1"/>
</dbReference>
<evidence type="ECO:0000313" key="7">
    <source>
        <dbReference type="Proteomes" id="UP000317155"/>
    </source>
</evidence>
<name>A0A550JAV2_9BACT</name>
<keyword evidence="3 4" id="KW-0067">ATP-binding</keyword>
<dbReference type="OrthoDB" id="9801938at2"/>
<sequence length="202" mass="22116">MPKQSLRTAMLERRRRISMADRAAWGQAAQSRLLSTPEYVAANVLALYSPVRDEVPTDTIFHAAREAGKRLAYPRVAATGLEFVEVSDLDGMRPGRFGILEPVGVSLLPLATIDLMVIPGVAYDLEGFRLGYGKGCYDRFFHGSDVKPLRAGFCYELQLTASLPVENHDIAMHLLITESRILRFAPQLGEVAAPGGTPLTTS</sequence>
<accession>A0A550JAV2</accession>
<proteinExistence type="inferred from homology"/>